<evidence type="ECO:0000313" key="14">
    <source>
        <dbReference type="Proteomes" id="UP000694844"/>
    </source>
</evidence>
<dbReference type="Pfam" id="PF07647">
    <property type="entry name" value="SAM_2"/>
    <property type="match status" value="2"/>
</dbReference>
<dbReference type="GO" id="GO:0030425">
    <property type="term" value="C:dendrite"/>
    <property type="evidence" value="ECO:0007669"/>
    <property type="project" value="TreeGrafter"/>
</dbReference>
<comment type="subcellular location">
    <subcellularLocation>
        <location evidence="1">Cytoplasm</location>
    </subcellularLocation>
</comment>
<keyword evidence="7" id="KW-0378">Hydrolase</keyword>
<dbReference type="InterPro" id="IPR013761">
    <property type="entry name" value="SAM/pointed_sf"/>
</dbReference>
<feature type="region of interest" description="Disordered" evidence="11">
    <location>
        <begin position="1"/>
        <end position="128"/>
    </location>
</feature>
<dbReference type="GO" id="GO:0007165">
    <property type="term" value="P:signal transduction"/>
    <property type="evidence" value="ECO:0007669"/>
    <property type="project" value="InterPro"/>
</dbReference>
<accession>A0A8B8ER26</accession>
<gene>
    <name evidence="15" type="primary">LOC111136091</name>
</gene>
<dbReference type="GO" id="GO:0045087">
    <property type="term" value="P:innate immune response"/>
    <property type="evidence" value="ECO:0007669"/>
    <property type="project" value="UniProtKB-KW"/>
</dbReference>
<dbReference type="Gene3D" id="1.10.150.50">
    <property type="entry name" value="Transcription Factor, Ets-1"/>
    <property type="match status" value="2"/>
</dbReference>
<feature type="domain" description="TIR" evidence="12">
    <location>
        <begin position="694"/>
        <end position="837"/>
    </location>
</feature>
<reference evidence="15" key="1">
    <citation type="submission" date="2025-08" db="UniProtKB">
        <authorList>
            <consortium name="RefSeq"/>
        </authorList>
    </citation>
    <scope>IDENTIFICATION</scope>
    <source>
        <tissue evidence="15">Whole sample</tissue>
    </source>
</reference>
<dbReference type="GO" id="GO:0034128">
    <property type="term" value="P:negative regulation of MyD88-independent toll-like receptor signaling pathway"/>
    <property type="evidence" value="ECO:0007669"/>
    <property type="project" value="InterPro"/>
</dbReference>
<evidence type="ECO:0000259" key="13">
    <source>
        <dbReference type="PROSITE" id="PS50105"/>
    </source>
</evidence>
<evidence type="ECO:0000256" key="4">
    <source>
        <dbReference type="ARBA" id="ARBA00022490"/>
    </source>
</evidence>
<feature type="domain" description="SAM" evidence="13">
    <location>
        <begin position="600"/>
        <end position="666"/>
    </location>
</feature>
<dbReference type="Gene3D" id="3.40.50.10140">
    <property type="entry name" value="Toll/interleukin-1 receptor homology (TIR) domain"/>
    <property type="match status" value="1"/>
</dbReference>
<feature type="compositionally biased region" description="Low complexity" evidence="11">
    <location>
        <begin position="48"/>
        <end position="67"/>
    </location>
</feature>
<dbReference type="AlphaFoldDB" id="A0A8B8ER26"/>
<feature type="domain" description="SAM" evidence="13">
    <location>
        <begin position="530"/>
        <end position="594"/>
    </location>
</feature>
<dbReference type="Pfam" id="PF13676">
    <property type="entry name" value="TIR_2"/>
    <property type="match status" value="1"/>
</dbReference>
<keyword evidence="6" id="KW-0677">Repeat</keyword>
<dbReference type="InterPro" id="IPR000157">
    <property type="entry name" value="TIR_dom"/>
</dbReference>
<evidence type="ECO:0000256" key="6">
    <source>
        <dbReference type="ARBA" id="ARBA00022737"/>
    </source>
</evidence>
<dbReference type="KEGG" id="cvn:111136091"/>
<dbReference type="EC" id="3.2.2.6" evidence="3"/>
<dbReference type="Gene3D" id="1.25.10.10">
    <property type="entry name" value="Leucine-rich Repeat Variant"/>
    <property type="match status" value="1"/>
</dbReference>
<evidence type="ECO:0000256" key="9">
    <source>
        <dbReference type="ARBA" id="ARBA00023027"/>
    </source>
</evidence>
<dbReference type="GO" id="GO:0035591">
    <property type="term" value="F:signaling adaptor activity"/>
    <property type="evidence" value="ECO:0007669"/>
    <property type="project" value="InterPro"/>
</dbReference>
<evidence type="ECO:0000256" key="8">
    <source>
        <dbReference type="ARBA" id="ARBA00022859"/>
    </source>
</evidence>
<comment type="catalytic activity">
    <reaction evidence="10">
        <text>NAD(+) + H2O = ADP-D-ribose + nicotinamide + H(+)</text>
        <dbReference type="Rhea" id="RHEA:16301"/>
        <dbReference type="ChEBI" id="CHEBI:15377"/>
        <dbReference type="ChEBI" id="CHEBI:15378"/>
        <dbReference type="ChEBI" id="CHEBI:17154"/>
        <dbReference type="ChEBI" id="CHEBI:57540"/>
        <dbReference type="ChEBI" id="CHEBI:57967"/>
        <dbReference type="EC" id="3.2.2.6"/>
    </reaction>
    <physiologicalReaction direction="left-to-right" evidence="10">
        <dbReference type="Rhea" id="RHEA:16302"/>
    </physiologicalReaction>
</comment>
<dbReference type="InterPro" id="IPR016024">
    <property type="entry name" value="ARM-type_fold"/>
</dbReference>
<dbReference type="Proteomes" id="UP000694844">
    <property type="component" value="Chromosome 5"/>
</dbReference>
<dbReference type="RefSeq" id="XP_022342401.1">
    <property type="nucleotide sequence ID" value="XM_022486693.1"/>
</dbReference>
<keyword evidence="14" id="KW-1185">Reference proteome</keyword>
<feature type="region of interest" description="Disordered" evidence="11">
    <location>
        <begin position="840"/>
        <end position="867"/>
    </location>
</feature>
<dbReference type="SUPFAM" id="SSF48371">
    <property type="entry name" value="ARM repeat"/>
    <property type="match status" value="1"/>
</dbReference>
<dbReference type="GO" id="GO:0048678">
    <property type="term" value="P:response to axon injury"/>
    <property type="evidence" value="ECO:0007669"/>
    <property type="project" value="InterPro"/>
</dbReference>
<evidence type="ECO:0000256" key="5">
    <source>
        <dbReference type="ARBA" id="ARBA00022588"/>
    </source>
</evidence>
<dbReference type="OrthoDB" id="202764at2759"/>
<dbReference type="SUPFAM" id="SSF47769">
    <property type="entry name" value="SAM/Pointed domain"/>
    <property type="match status" value="2"/>
</dbReference>
<evidence type="ECO:0000313" key="15">
    <source>
        <dbReference type="RefSeq" id="XP_022342401.1"/>
    </source>
</evidence>
<dbReference type="InterPro" id="IPR001660">
    <property type="entry name" value="SAM"/>
</dbReference>
<keyword evidence="5" id="KW-0399">Innate immunity</keyword>
<dbReference type="InterPro" id="IPR039184">
    <property type="entry name" value="SARM1"/>
</dbReference>
<proteinExistence type="inferred from homology"/>
<dbReference type="PROSITE" id="PS50105">
    <property type="entry name" value="SAM_DOMAIN"/>
    <property type="match status" value="2"/>
</dbReference>
<dbReference type="SMART" id="SM00454">
    <property type="entry name" value="SAM"/>
    <property type="match status" value="2"/>
</dbReference>
<dbReference type="InterPro" id="IPR011989">
    <property type="entry name" value="ARM-like"/>
</dbReference>
<dbReference type="CDD" id="cd24153">
    <property type="entry name" value="SARM1_N"/>
    <property type="match status" value="1"/>
</dbReference>
<evidence type="ECO:0000256" key="1">
    <source>
        <dbReference type="ARBA" id="ARBA00004496"/>
    </source>
</evidence>
<comment type="similarity">
    <text evidence="2">Belongs to the SARM1 family.</text>
</comment>
<dbReference type="GO" id="GO:0005737">
    <property type="term" value="C:cytoplasm"/>
    <property type="evidence" value="ECO:0007669"/>
    <property type="project" value="UniProtKB-SubCell"/>
</dbReference>
<keyword evidence="4" id="KW-0963">Cytoplasm</keyword>
<dbReference type="InterPro" id="IPR035897">
    <property type="entry name" value="Toll_tir_struct_dom_sf"/>
</dbReference>
<dbReference type="FunFam" id="1.10.150.50:FF:000043">
    <property type="entry name" value="Sterile alpha and TIR motif-containing 1"/>
    <property type="match status" value="1"/>
</dbReference>
<dbReference type="PANTHER" id="PTHR22998:SF1">
    <property type="entry name" value="NAD(+) HYDROLASE SARM1"/>
    <property type="match status" value="1"/>
</dbReference>
<evidence type="ECO:0000256" key="7">
    <source>
        <dbReference type="ARBA" id="ARBA00022801"/>
    </source>
</evidence>
<feature type="compositionally biased region" description="Polar residues" evidence="11">
    <location>
        <begin position="849"/>
        <end position="863"/>
    </location>
</feature>
<keyword evidence="8" id="KW-0391">Immunity</keyword>
<dbReference type="PROSITE" id="PS50104">
    <property type="entry name" value="TIR"/>
    <property type="match status" value="1"/>
</dbReference>
<evidence type="ECO:0000256" key="11">
    <source>
        <dbReference type="SAM" id="MobiDB-lite"/>
    </source>
</evidence>
<dbReference type="GO" id="GO:0003953">
    <property type="term" value="F:NAD+ nucleosidase activity"/>
    <property type="evidence" value="ECO:0007669"/>
    <property type="project" value="InterPro"/>
</dbReference>
<sequence length="887" mass="100001">MGKRAQLPEMSDDSDDGSNNRSQITKDVKKFGVKKLDPDKSLEKSHSESSFVKFHTSSSTSSKKYTSQRIERKGQSSKVTESSKVAFDLSDLDREDSTSGGYLRSSKRNSIDDLETNSQDGSLTASRESLLSASESRFSSDDLENLSVSEDTIEPEVSQFCDKYPLILPSVSDSDTNRQSQTNVKISYQKLSQELESHIKPLKDAKPRHEVKHLDKIKHVLIEAWQVPMYGRDIAYRLCDVLRSEGMLDMVIQNCSSTKKEILKASAAVLEQCLSWENRNHVAKIGLETVVSMTKREISNHEMSYIITGILEGLFKISEEASTKIINYGGLDVILHWSRSSDIRNLRHCAKALANLSLFGGAENQEEMAKRNVPEWLFPLAFMEDDTIRYYACLAIVVLLANKELEASVIKSGTLELVMPFINSTKPSSFAKSDTSQQQGKDHMWLERLVPLLQSRREEAQSLAAFHFAMEAGIKEEQGKLDLFYEIGAIDPLKKVASSPNATASKLAAQALKVIGESIPHKLTTQVPVWSVVDVAHWVAQVGFKDYVQNFMECQVDGDLLLLLTEQELQSSIKIDCKIARKRFLRELKSLKITADYSSCDPSQMDAWLMKILPDLSQYTYEMLKAGMNKEVLASTNNEELDSVCGIKNGIHRRLILEHVEDLYSTIPMPKYGSIGSLTRQKSIDPTGFASYPKAVDVFISYRRSNGSQLASLLKVHLQLRGFSVFLDIDRLRAGKFDENLLMNIRLAKHFLLVLTPCALDRCMGDDEQQDWIHKEIVTALESDCNIIPVLDNFDWPLPEVLPSDMQQVVYFNGVRWVHDYQDACVDKVEKFLTGEKSPIQKTMPPLPNTSNFNSLERNSPRNSMERMDIHRNSVERLLGSNGNSFP</sequence>
<name>A0A8B8ER26_CRAVI</name>
<dbReference type="PANTHER" id="PTHR22998">
    <property type="entry name" value="SARM1"/>
    <property type="match status" value="1"/>
</dbReference>
<keyword evidence="9" id="KW-0520">NAD</keyword>
<feature type="compositionally biased region" description="Basic and acidic residues" evidence="11">
    <location>
        <begin position="24"/>
        <end position="47"/>
    </location>
</feature>
<dbReference type="GeneID" id="111136091"/>
<protein>
    <recommendedName>
        <fullName evidence="3">ADP-ribosyl cyclase/cyclic ADP-ribose hydrolase</fullName>
        <ecNumber evidence="3">3.2.2.6</ecNumber>
    </recommendedName>
</protein>
<evidence type="ECO:0000256" key="3">
    <source>
        <dbReference type="ARBA" id="ARBA00011982"/>
    </source>
</evidence>
<dbReference type="SMART" id="SM00255">
    <property type="entry name" value="TIR"/>
    <property type="match status" value="1"/>
</dbReference>
<organism evidence="14 15">
    <name type="scientific">Crassostrea virginica</name>
    <name type="common">Eastern oyster</name>
    <dbReference type="NCBI Taxonomy" id="6565"/>
    <lineage>
        <taxon>Eukaryota</taxon>
        <taxon>Metazoa</taxon>
        <taxon>Spiralia</taxon>
        <taxon>Lophotrochozoa</taxon>
        <taxon>Mollusca</taxon>
        <taxon>Bivalvia</taxon>
        <taxon>Autobranchia</taxon>
        <taxon>Pteriomorphia</taxon>
        <taxon>Ostreida</taxon>
        <taxon>Ostreoidea</taxon>
        <taxon>Ostreidae</taxon>
        <taxon>Crassostrea</taxon>
    </lineage>
</organism>
<evidence type="ECO:0000256" key="2">
    <source>
        <dbReference type="ARBA" id="ARBA00008291"/>
    </source>
</evidence>
<evidence type="ECO:0000256" key="10">
    <source>
        <dbReference type="ARBA" id="ARBA00047304"/>
    </source>
</evidence>
<dbReference type="GO" id="GO:0061809">
    <property type="term" value="F:NAD+ nucleosidase activity, cyclic ADP-ribose generating"/>
    <property type="evidence" value="ECO:0007669"/>
    <property type="project" value="UniProtKB-EC"/>
</dbReference>
<dbReference type="SUPFAM" id="SSF52200">
    <property type="entry name" value="Toll/Interleukin receptor TIR domain"/>
    <property type="match status" value="1"/>
</dbReference>
<evidence type="ECO:0000259" key="12">
    <source>
        <dbReference type="PROSITE" id="PS50104"/>
    </source>
</evidence>